<protein>
    <submittedName>
        <fullName evidence="11">Unannotated protein</fullName>
    </submittedName>
</protein>
<keyword evidence="4" id="KW-0597">Phosphoprotein</keyword>
<evidence type="ECO:0000256" key="6">
    <source>
        <dbReference type="ARBA" id="ARBA00022842"/>
    </source>
</evidence>
<dbReference type="GO" id="GO:0043682">
    <property type="term" value="F:P-type divalent copper transporter activity"/>
    <property type="evidence" value="ECO:0007669"/>
    <property type="project" value="TreeGrafter"/>
</dbReference>
<dbReference type="GO" id="GO:0005507">
    <property type="term" value="F:copper ion binding"/>
    <property type="evidence" value="ECO:0007669"/>
    <property type="project" value="TreeGrafter"/>
</dbReference>
<dbReference type="AlphaFoldDB" id="A0A6J6B5Z3"/>
<keyword evidence="7" id="KW-1278">Translocase</keyword>
<feature type="transmembrane region" description="Helical" evidence="9">
    <location>
        <begin position="589"/>
        <end position="609"/>
    </location>
</feature>
<reference evidence="11" key="1">
    <citation type="submission" date="2020-05" db="EMBL/GenBank/DDBJ databases">
        <authorList>
            <person name="Chiriac C."/>
            <person name="Salcher M."/>
            <person name="Ghai R."/>
            <person name="Kavagutti S V."/>
        </authorList>
    </citation>
    <scope>NUCLEOTIDE SEQUENCE</scope>
</reference>
<feature type="transmembrane region" description="Helical" evidence="9">
    <location>
        <begin position="91"/>
        <end position="110"/>
    </location>
</feature>
<evidence type="ECO:0000256" key="2">
    <source>
        <dbReference type="ARBA" id="ARBA00022448"/>
    </source>
</evidence>
<dbReference type="Gene3D" id="3.40.50.1000">
    <property type="entry name" value="HAD superfamily/HAD-like"/>
    <property type="match status" value="1"/>
</dbReference>
<evidence type="ECO:0000256" key="3">
    <source>
        <dbReference type="ARBA" id="ARBA00022475"/>
    </source>
</evidence>
<evidence type="ECO:0000256" key="4">
    <source>
        <dbReference type="ARBA" id="ARBA00022553"/>
    </source>
</evidence>
<sequence>MKKSVGIWVVAFILSLLPLGYVTAEFFKLPLIWDPLYGYLSLGFGLVCTLPLLGAIWARALKRTNKQDVLGAIALFLSYGFAFSSGDADYYWQPTAITSLLLLGGWVLHAQLNVIPAQVKSLAALLPEKATLVEGRELEHIAARDLEIGQIVLVRPGSTIPADGYVIQGHSLVSQLQITGETESIMKNPGDWVLAGSENLAGRAAANAPLTIRISAVGTDLLVHEMDRSLSVKDETPPKFTSLSAVSSTTLTISTISVALIAAGYQFVVTASMTAEFSVAVGVLLAGQVTLVSRSVALAAEASAIKVKKLGVMVRSRQSFEMLSKINHVVFKKTGVLTKGHSSVGKIHIARNTSIGSESELLALAASVEMGTSNELGHLIIQEAAKRGLELPKVTDFAPIPGLGVSAIFDGSLVQVGNSGMVNVTGVNINPYDLFQVSTAYSEGSSVVFVSIDELLVGYIEFPDELRANSAEAIVDLSGKQAITILSGDATSLVEKIAQKLGLSDFAAEVLSTRQADWIKEHQSSGSKVLLVADAHYDSAALAESDVGLAFGAGPSVHSDSADLVLVSQNPLVVPKLIALSKQTQSRTLWNLVLGLSISIGLMACGFLGFSAPAIALVGLVSSWLLMSRIVRLVK</sequence>
<dbReference type="Pfam" id="PF00122">
    <property type="entry name" value="E1-E2_ATPase"/>
    <property type="match status" value="1"/>
</dbReference>
<feature type="transmembrane region" description="Helical" evidence="9">
    <location>
        <begin position="243"/>
        <end position="265"/>
    </location>
</feature>
<dbReference type="SUPFAM" id="SSF56784">
    <property type="entry name" value="HAD-like"/>
    <property type="match status" value="1"/>
</dbReference>
<feature type="transmembrane region" description="Helical" evidence="9">
    <location>
        <begin position="7"/>
        <end position="24"/>
    </location>
</feature>
<evidence type="ECO:0000313" key="11">
    <source>
        <dbReference type="EMBL" id="CAB4534450.1"/>
    </source>
</evidence>
<dbReference type="GO" id="GO:0055070">
    <property type="term" value="P:copper ion homeostasis"/>
    <property type="evidence" value="ECO:0007669"/>
    <property type="project" value="TreeGrafter"/>
</dbReference>
<name>A0A6J6B5Z3_9ZZZZ</name>
<dbReference type="Gene3D" id="3.40.1110.10">
    <property type="entry name" value="Calcium-transporting ATPase, cytoplasmic domain N"/>
    <property type="match status" value="1"/>
</dbReference>
<dbReference type="GO" id="GO:0005886">
    <property type="term" value="C:plasma membrane"/>
    <property type="evidence" value="ECO:0007669"/>
    <property type="project" value="UniProtKB-SubCell"/>
</dbReference>
<organism evidence="11">
    <name type="scientific">freshwater metagenome</name>
    <dbReference type="NCBI Taxonomy" id="449393"/>
    <lineage>
        <taxon>unclassified sequences</taxon>
        <taxon>metagenomes</taxon>
        <taxon>ecological metagenomes</taxon>
    </lineage>
</organism>
<keyword evidence="3" id="KW-1003">Cell membrane</keyword>
<dbReference type="GO" id="GO:0000166">
    <property type="term" value="F:nucleotide binding"/>
    <property type="evidence" value="ECO:0007669"/>
    <property type="project" value="InterPro"/>
</dbReference>
<evidence type="ECO:0000256" key="9">
    <source>
        <dbReference type="SAM" id="Phobius"/>
    </source>
</evidence>
<dbReference type="EMBL" id="CAEZSN010000008">
    <property type="protein sequence ID" value="CAB4534450.1"/>
    <property type="molecule type" value="Genomic_DNA"/>
</dbReference>
<gene>
    <name evidence="11" type="ORF">UFOPK1433_00138</name>
</gene>
<dbReference type="InterPro" id="IPR023299">
    <property type="entry name" value="ATPase_P-typ_cyto_dom_N"/>
</dbReference>
<evidence type="ECO:0000259" key="10">
    <source>
        <dbReference type="Pfam" id="PF00122"/>
    </source>
</evidence>
<evidence type="ECO:0000256" key="1">
    <source>
        <dbReference type="ARBA" id="ARBA00004651"/>
    </source>
</evidence>
<keyword evidence="9" id="KW-1133">Transmembrane helix</keyword>
<dbReference type="Gene3D" id="2.70.150.10">
    <property type="entry name" value="Calcium-transporting ATPase, cytoplasmic transduction domain A"/>
    <property type="match status" value="1"/>
</dbReference>
<accession>A0A6J6B5Z3</accession>
<dbReference type="InterPro" id="IPR023214">
    <property type="entry name" value="HAD_sf"/>
</dbReference>
<feature type="domain" description="P-type ATPase A" evidence="10">
    <location>
        <begin position="125"/>
        <end position="211"/>
    </location>
</feature>
<keyword evidence="8" id="KW-0406">Ion transport</keyword>
<feature type="transmembrane region" description="Helical" evidence="9">
    <location>
        <begin position="36"/>
        <end position="57"/>
    </location>
</feature>
<evidence type="ECO:0000256" key="5">
    <source>
        <dbReference type="ARBA" id="ARBA00022723"/>
    </source>
</evidence>
<feature type="transmembrane region" description="Helical" evidence="9">
    <location>
        <begin position="69"/>
        <end position="85"/>
    </location>
</feature>
<keyword evidence="5" id="KW-0479">Metal-binding</keyword>
<dbReference type="PRINTS" id="PR00119">
    <property type="entry name" value="CATATPASE"/>
</dbReference>
<feature type="transmembrane region" description="Helical" evidence="9">
    <location>
        <begin position="277"/>
        <end position="300"/>
    </location>
</feature>
<dbReference type="PANTHER" id="PTHR43520">
    <property type="entry name" value="ATP7, ISOFORM B"/>
    <property type="match status" value="1"/>
</dbReference>
<dbReference type="InterPro" id="IPR008250">
    <property type="entry name" value="ATPase_P-typ_transduc_dom_A_sf"/>
</dbReference>
<keyword evidence="2" id="KW-0813">Transport</keyword>
<dbReference type="PANTHER" id="PTHR43520:SF5">
    <property type="entry name" value="CATION-TRANSPORTING P-TYPE ATPASE-RELATED"/>
    <property type="match status" value="1"/>
</dbReference>
<evidence type="ECO:0000256" key="8">
    <source>
        <dbReference type="ARBA" id="ARBA00023065"/>
    </source>
</evidence>
<comment type="subcellular location">
    <subcellularLocation>
        <location evidence="1">Cell membrane</location>
        <topology evidence="1">Multi-pass membrane protein</topology>
    </subcellularLocation>
</comment>
<evidence type="ECO:0000256" key="7">
    <source>
        <dbReference type="ARBA" id="ARBA00022967"/>
    </source>
</evidence>
<proteinExistence type="predicted"/>
<keyword evidence="9" id="KW-0812">Transmembrane</keyword>
<dbReference type="InterPro" id="IPR036412">
    <property type="entry name" value="HAD-like_sf"/>
</dbReference>
<keyword evidence="9" id="KW-0472">Membrane</keyword>
<dbReference type="InterPro" id="IPR059000">
    <property type="entry name" value="ATPase_P-type_domA"/>
</dbReference>
<feature type="transmembrane region" description="Helical" evidence="9">
    <location>
        <begin position="615"/>
        <end position="634"/>
    </location>
</feature>
<keyword evidence="6" id="KW-0460">Magnesium</keyword>
<dbReference type="SUPFAM" id="SSF81653">
    <property type="entry name" value="Calcium ATPase, transduction domain A"/>
    <property type="match status" value="1"/>
</dbReference>
<dbReference type="Pfam" id="PF00702">
    <property type="entry name" value="Hydrolase"/>
    <property type="match status" value="1"/>
</dbReference>